<name>A0ABP0A0A5_PIPNA</name>
<feature type="domain" description="SH2" evidence="2">
    <location>
        <begin position="3"/>
        <end position="107"/>
    </location>
</feature>
<protein>
    <recommendedName>
        <fullName evidence="2">SH2 domain-containing protein</fullName>
    </recommendedName>
</protein>
<dbReference type="PRINTS" id="PR00678">
    <property type="entry name" value="PI3KINASEP85"/>
</dbReference>
<dbReference type="InterPro" id="IPR000980">
    <property type="entry name" value="SH2"/>
</dbReference>
<reference evidence="3" key="1">
    <citation type="submission" date="2023-12" db="EMBL/GenBank/DDBJ databases">
        <authorList>
            <person name="Brown T."/>
        </authorList>
    </citation>
    <scope>NUCLEOTIDE SEQUENCE</scope>
</reference>
<sequence length="121" mass="13675">MHWWRMRMNSPTLRNEPGCGKIDCTQAEEMLNCKRDGTFLTCENSQWGCYVYSVVMDGYIKHCVLYCMTTGLGFAEPYNPYGSLKELVLHRQPTSLLQHSNALTITLVHLVPVLSPGAPAH</sequence>
<evidence type="ECO:0000313" key="4">
    <source>
        <dbReference type="Proteomes" id="UP001314169"/>
    </source>
</evidence>
<accession>A0ABP0A0A5</accession>
<evidence type="ECO:0000259" key="2">
    <source>
        <dbReference type="PROSITE" id="PS50001"/>
    </source>
</evidence>
<keyword evidence="1" id="KW-0727">SH2 domain</keyword>
<dbReference type="Pfam" id="PF00017">
    <property type="entry name" value="SH2"/>
    <property type="match status" value="1"/>
</dbReference>
<evidence type="ECO:0000313" key="3">
    <source>
        <dbReference type="EMBL" id="CAK6442824.1"/>
    </source>
</evidence>
<dbReference type="Proteomes" id="UP001314169">
    <property type="component" value="Chromosome 3"/>
</dbReference>
<dbReference type="SUPFAM" id="SSF55550">
    <property type="entry name" value="SH2 domain"/>
    <property type="match status" value="1"/>
</dbReference>
<dbReference type="PROSITE" id="PS50001">
    <property type="entry name" value="SH2"/>
    <property type="match status" value="1"/>
</dbReference>
<keyword evidence="4" id="KW-1185">Reference proteome</keyword>
<organism evidence="3 4">
    <name type="scientific">Pipistrellus nathusii</name>
    <name type="common">Nathusius' pipistrelle</name>
    <dbReference type="NCBI Taxonomy" id="59473"/>
    <lineage>
        <taxon>Eukaryota</taxon>
        <taxon>Metazoa</taxon>
        <taxon>Chordata</taxon>
        <taxon>Craniata</taxon>
        <taxon>Vertebrata</taxon>
        <taxon>Euteleostomi</taxon>
        <taxon>Mammalia</taxon>
        <taxon>Eutheria</taxon>
        <taxon>Laurasiatheria</taxon>
        <taxon>Chiroptera</taxon>
        <taxon>Yangochiroptera</taxon>
        <taxon>Vespertilionidae</taxon>
        <taxon>Pipistrellus</taxon>
    </lineage>
</organism>
<proteinExistence type="predicted"/>
<dbReference type="Gene3D" id="3.30.505.10">
    <property type="entry name" value="SH2 domain"/>
    <property type="match status" value="1"/>
</dbReference>
<evidence type="ECO:0000256" key="1">
    <source>
        <dbReference type="PROSITE-ProRule" id="PRU00191"/>
    </source>
</evidence>
<dbReference type="EMBL" id="OY882860">
    <property type="protein sequence ID" value="CAK6442824.1"/>
    <property type="molecule type" value="Genomic_DNA"/>
</dbReference>
<gene>
    <name evidence="3" type="ORF">MPIPNATIZW_LOCUS11130</name>
</gene>
<dbReference type="InterPro" id="IPR036860">
    <property type="entry name" value="SH2_dom_sf"/>
</dbReference>